<dbReference type="AlphaFoldDB" id="A0A517LVV6"/>
<keyword evidence="1" id="KW-0472">Membrane</keyword>
<organism evidence="2 3">
    <name type="scientific">Rosistilla ulvae</name>
    <dbReference type="NCBI Taxonomy" id="1930277"/>
    <lineage>
        <taxon>Bacteria</taxon>
        <taxon>Pseudomonadati</taxon>
        <taxon>Planctomycetota</taxon>
        <taxon>Planctomycetia</taxon>
        <taxon>Pirellulales</taxon>
        <taxon>Pirellulaceae</taxon>
        <taxon>Rosistilla</taxon>
    </lineage>
</organism>
<evidence type="ECO:0000313" key="2">
    <source>
        <dbReference type="EMBL" id="QDS86750.1"/>
    </source>
</evidence>
<reference evidence="2 3" key="1">
    <citation type="submission" date="2019-02" db="EMBL/GenBank/DDBJ databases">
        <title>Deep-cultivation of Planctomycetes and their phenomic and genomic characterization uncovers novel biology.</title>
        <authorList>
            <person name="Wiegand S."/>
            <person name="Jogler M."/>
            <person name="Boedeker C."/>
            <person name="Pinto D."/>
            <person name="Vollmers J."/>
            <person name="Rivas-Marin E."/>
            <person name="Kohn T."/>
            <person name="Peeters S.H."/>
            <person name="Heuer A."/>
            <person name="Rast P."/>
            <person name="Oberbeckmann S."/>
            <person name="Bunk B."/>
            <person name="Jeske O."/>
            <person name="Meyerdierks A."/>
            <person name="Storesund J.E."/>
            <person name="Kallscheuer N."/>
            <person name="Luecker S."/>
            <person name="Lage O.M."/>
            <person name="Pohl T."/>
            <person name="Merkel B.J."/>
            <person name="Hornburger P."/>
            <person name="Mueller R.-W."/>
            <person name="Bruemmer F."/>
            <person name="Labrenz M."/>
            <person name="Spormann A.M."/>
            <person name="Op den Camp H."/>
            <person name="Overmann J."/>
            <person name="Amann R."/>
            <person name="Jetten M.S.M."/>
            <person name="Mascher T."/>
            <person name="Medema M.H."/>
            <person name="Devos D.P."/>
            <person name="Kaster A.-K."/>
            <person name="Ovreas L."/>
            <person name="Rohde M."/>
            <person name="Galperin M.Y."/>
            <person name="Jogler C."/>
        </authorList>
    </citation>
    <scope>NUCLEOTIDE SEQUENCE [LARGE SCALE GENOMIC DNA]</scope>
    <source>
        <strain evidence="2 3">EC9</strain>
    </source>
</reference>
<evidence type="ECO:0008006" key="4">
    <source>
        <dbReference type="Google" id="ProtNLM"/>
    </source>
</evidence>
<dbReference type="InterPro" id="IPR019734">
    <property type="entry name" value="TPR_rpt"/>
</dbReference>
<keyword evidence="1" id="KW-1133">Transmembrane helix</keyword>
<evidence type="ECO:0000313" key="3">
    <source>
        <dbReference type="Proteomes" id="UP000319557"/>
    </source>
</evidence>
<dbReference type="EMBL" id="CP036261">
    <property type="protein sequence ID" value="QDS86750.1"/>
    <property type="molecule type" value="Genomic_DNA"/>
</dbReference>
<keyword evidence="3" id="KW-1185">Reference proteome</keyword>
<dbReference type="SMART" id="SM00028">
    <property type="entry name" value="TPR"/>
    <property type="match status" value="4"/>
</dbReference>
<feature type="transmembrane region" description="Helical" evidence="1">
    <location>
        <begin position="20"/>
        <end position="41"/>
    </location>
</feature>
<dbReference type="KEGG" id="ruv:EC9_09240"/>
<dbReference type="RefSeq" id="WP_145342677.1">
    <property type="nucleotide sequence ID" value="NZ_CP036261.1"/>
</dbReference>
<protein>
    <recommendedName>
        <fullName evidence="4">Anaphase-promoting complex, cyclosome, subunit 3</fullName>
    </recommendedName>
</protein>
<dbReference type="OrthoDB" id="251479at2"/>
<gene>
    <name evidence="2" type="ORF">EC9_09240</name>
</gene>
<dbReference type="Gene3D" id="1.25.40.10">
    <property type="entry name" value="Tetratricopeptide repeat domain"/>
    <property type="match status" value="2"/>
</dbReference>
<proteinExistence type="predicted"/>
<name>A0A517LVV6_9BACT</name>
<dbReference type="InterPro" id="IPR011990">
    <property type="entry name" value="TPR-like_helical_dom_sf"/>
</dbReference>
<evidence type="ECO:0000256" key="1">
    <source>
        <dbReference type="SAM" id="Phobius"/>
    </source>
</evidence>
<dbReference type="Proteomes" id="UP000319557">
    <property type="component" value="Chromosome"/>
</dbReference>
<keyword evidence="1" id="KW-0812">Transmembrane</keyword>
<accession>A0A517LVV6</accession>
<dbReference type="SUPFAM" id="SSF48452">
    <property type="entry name" value="TPR-like"/>
    <property type="match status" value="1"/>
</dbReference>
<sequence>MDETPAENETTTPPASPWKLASIAVLAVVALGTFATLFATFTQRSSVNVDATLKLAQEEFNEGRWAVVSSLTNSLTASPDWTDEQRQLHAFLDAASAVLQAFDVPELDARRVQLSQVVEQLKHAELIGFPKSYAREGTLLLAHAKYSTGDFTGAAKAFEQGIQNRVDAQRQYLQLFADAQLRSPEYSPAAALATIDKYLTLPTIDSDERADGQLLRARILRERHDWDEALAATTQASTEPGLSAKARLESTKIQLGRAEEMIRERQRISPSKPLSPEARQIIEDALDELVEIARTADERLGLDAMLVAGQAQRLLGEHEKALGLLGAVRQNHVDPAVSLAGAIEELEILADHGTAQECIGTSTYLARDLGDPTGFDPRLISLDEFRRRLRIVVESLRQQERFETAIDVTHELRPIFEQADSLRMEGASYAAWGEALLAQNLRPDATADRAMIERSKELHALAGKAYAKAAELWFTSPQYPDFLWDAIQQYDLAHLYEPCLDLLEPYLKYQQRDQLPRGLILQAKAQLALREFASAMRTCETCIAEFPRDSLAYKARILAAQAARELGDASTAQAFLEANLHDGLLAPDSRAWRDSLLALGELLYSEAVTTHYALTTPKPNQATPPIAEQAPLFRKNQDVFNAAIRRLEEANTRYAGMREARRAVYLAAQAHRYAAHWPKLRAEMADTLDSSRREQNLIHSNHLAAAAQTFRQLRSDLNSVNDDGALTDMEQAMLRNCYLGEADALFGLQKFEDAITSYSATINRFINEPIALEAMVQQSRCFDALDRQSDVQRILKQAQQILDRIPPEYDDLFAQTTRYDRAGWSQYLQWMLNG</sequence>